<keyword evidence="2" id="KW-1185">Reference proteome</keyword>
<dbReference type="KEGG" id="copr:Cop2CBH44_16630"/>
<protein>
    <submittedName>
        <fullName evidence="1">Uncharacterized protein</fullName>
    </submittedName>
</protein>
<proteinExistence type="predicted"/>
<dbReference type="AlphaFoldDB" id="A0A7G1HUT2"/>
<sequence length="66" mass="7799">MEQTNLTEMGNKYITKILTLQVKKYKYNLQYYFSFSQRLVINSVHTCTKNFQKGNSLISIIIKSFP</sequence>
<dbReference type="EMBL" id="AP023322">
    <property type="protein sequence ID" value="BCI63310.1"/>
    <property type="molecule type" value="Genomic_DNA"/>
</dbReference>
<name>A0A7G1HUT2_9BACT</name>
<organism evidence="1 2">
    <name type="scientific">Coprobacter secundus subsp. similis</name>
    <dbReference type="NCBI Taxonomy" id="2751153"/>
    <lineage>
        <taxon>Bacteria</taxon>
        <taxon>Pseudomonadati</taxon>
        <taxon>Bacteroidota</taxon>
        <taxon>Bacteroidia</taxon>
        <taxon>Bacteroidales</taxon>
        <taxon>Barnesiellaceae</taxon>
        <taxon>Coprobacter</taxon>
    </lineage>
</organism>
<evidence type="ECO:0000313" key="1">
    <source>
        <dbReference type="EMBL" id="BCI63310.1"/>
    </source>
</evidence>
<accession>A0A7G1HUT2</accession>
<evidence type="ECO:0000313" key="2">
    <source>
        <dbReference type="Proteomes" id="UP000594042"/>
    </source>
</evidence>
<gene>
    <name evidence="1" type="ORF">Cop2CBH44_16630</name>
</gene>
<reference evidence="2" key="1">
    <citation type="submission" date="2020-07" db="EMBL/GenBank/DDBJ databases">
        <title>Complete genome sequencing of Coprobacter sp. strain 2CBH44.</title>
        <authorList>
            <person name="Sakamoto M."/>
            <person name="Murakami T."/>
            <person name="Mori H."/>
        </authorList>
    </citation>
    <scope>NUCLEOTIDE SEQUENCE [LARGE SCALE GENOMIC DNA]</scope>
    <source>
        <strain evidence="2">2CBH44</strain>
    </source>
</reference>
<dbReference type="Proteomes" id="UP000594042">
    <property type="component" value="Chromosome"/>
</dbReference>